<reference evidence="4" key="1">
    <citation type="journal article" date="2014" name="Proc. Natl. Acad. Sci. U.S.A.">
        <title>Extensive sampling of basidiomycete genomes demonstrates inadequacy of the white-rot/brown-rot paradigm for wood decay fungi.</title>
        <authorList>
            <person name="Riley R."/>
            <person name="Salamov A.A."/>
            <person name="Brown D.W."/>
            <person name="Nagy L.G."/>
            <person name="Floudas D."/>
            <person name="Held B.W."/>
            <person name="Levasseur A."/>
            <person name="Lombard V."/>
            <person name="Morin E."/>
            <person name="Otillar R."/>
            <person name="Lindquist E.A."/>
            <person name="Sun H."/>
            <person name="LaButti K.M."/>
            <person name="Schmutz J."/>
            <person name="Jabbour D."/>
            <person name="Luo H."/>
            <person name="Baker S.E."/>
            <person name="Pisabarro A.G."/>
            <person name="Walton J.D."/>
            <person name="Blanchette R.A."/>
            <person name="Henrissat B."/>
            <person name="Martin F."/>
            <person name="Cullen D."/>
            <person name="Hibbett D.S."/>
            <person name="Grigoriev I.V."/>
        </authorList>
    </citation>
    <scope>NUCLEOTIDE SEQUENCE [LARGE SCALE GENOMIC DNA]</scope>
    <source>
        <strain evidence="4">CBS 339.88</strain>
    </source>
</reference>
<dbReference type="STRING" id="685588.A0A067T8W4"/>
<dbReference type="OrthoDB" id="3357408at2759"/>
<evidence type="ECO:0000256" key="1">
    <source>
        <dbReference type="SAM" id="MobiDB-lite"/>
    </source>
</evidence>
<keyword evidence="2" id="KW-0472">Membrane</keyword>
<dbReference type="EMBL" id="KL142373">
    <property type="protein sequence ID" value="KDR79645.1"/>
    <property type="molecule type" value="Genomic_DNA"/>
</dbReference>
<keyword evidence="2" id="KW-0812">Transmembrane</keyword>
<evidence type="ECO:0000313" key="4">
    <source>
        <dbReference type="Proteomes" id="UP000027222"/>
    </source>
</evidence>
<evidence type="ECO:0000256" key="2">
    <source>
        <dbReference type="SAM" id="Phobius"/>
    </source>
</evidence>
<sequence>MVLIINATDRFLAVFFAALATGIYLCTLAYCIRWLVYTDEGWKIRKRINKTMLSGTLSIFILSSIHTSFAVATSFETIRHMELGIVDDPNVALPWTAVVLCTMANTVVLIADGFLIYRCWLVCFKSFSKIIFPCFFWVGGVVCTVLQAYWQIVQSAAIVTAWTPVNMDIGPGTILTPFWGSTIVVNVYATSVIVYTLWKTARRDESKLSESTGQLLFIMRVIIESGALYLIMTIPHFIVWWTPSGTAILILGWINVPVVGSAFNLIILRTSWHRAKEEGIEELGITAIQFNPPTGHSETLRTKDDTSSTAVSVTY</sequence>
<feature type="transmembrane region" description="Helical" evidence="2">
    <location>
        <begin position="57"/>
        <end position="75"/>
    </location>
</feature>
<name>A0A067T8W4_GALM3</name>
<feature type="transmembrane region" description="Helical" evidence="2">
    <location>
        <begin position="218"/>
        <end position="241"/>
    </location>
</feature>
<feature type="transmembrane region" description="Helical" evidence="2">
    <location>
        <begin position="178"/>
        <end position="198"/>
    </location>
</feature>
<feature type="region of interest" description="Disordered" evidence="1">
    <location>
        <begin position="294"/>
        <end position="315"/>
    </location>
</feature>
<protein>
    <recommendedName>
        <fullName evidence="5">G-protein coupled receptors family 1 profile domain-containing protein</fullName>
    </recommendedName>
</protein>
<proteinExistence type="predicted"/>
<feature type="transmembrane region" description="Helical" evidence="2">
    <location>
        <begin position="12"/>
        <end position="36"/>
    </location>
</feature>
<organism evidence="3 4">
    <name type="scientific">Galerina marginata (strain CBS 339.88)</name>
    <dbReference type="NCBI Taxonomy" id="685588"/>
    <lineage>
        <taxon>Eukaryota</taxon>
        <taxon>Fungi</taxon>
        <taxon>Dikarya</taxon>
        <taxon>Basidiomycota</taxon>
        <taxon>Agaricomycotina</taxon>
        <taxon>Agaricomycetes</taxon>
        <taxon>Agaricomycetidae</taxon>
        <taxon>Agaricales</taxon>
        <taxon>Agaricineae</taxon>
        <taxon>Strophariaceae</taxon>
        <taxon>Galerina</taxon>
    </lineage>
</organism>
<gene>
    <name evidence="3" type="ORF">GALMADRAFT_137439</name>
</gene>
<keyword evidence="4" id="KW-1185">Reference proteome</keyword>
<feature type="transmembrane region" description="Helical" evidence="2">
    <location>
        <begin position="130"/>
        <end position="150"/>
    </location>
</feature>
<evidence type="ECO:0008006" key="5">
    <source>
        <dbReference type="Google" id="ProtNLM"/>
    </source>
</evidence>
<dbReference type="HOGENOM" id="CLU_044614_1_1_1"/>
<keyword evidence="2" id="KW-1133">Transmembrane helix</keyword>
<evidence type="ECO:0000313" key="3">
    <source>
        <dbReference type="EMBL" id="KDR79645.1"/>
    </source>
</evidence>
<feature type="transmembrane region" description="Helical" evidence="2">
    <location>
        <begin position="247"/>
        <end position="268"/>
    </location>
</feature>
<accession>A0A067T8W4</accession>
<dbReference type="AlphaFoldDB" id="A0A067T8W4"/>
<feature type="transmembrane region" description="Helical" evidence="2">
    <location>
        <begin position="95"/>
        <end position="118"/>
    </location>
</feature>
<dbReference type="Proteomes" id="UP000027222">
    <property type="component" value="Unassembled WGS sequence"/>
</dbReference>